<dbReference type="InterPro" id="IPR000210">
    <property type="entry name" value="BTB/POZ_dom"/>
</dbReference>
<dbReference type="PROSITE" id="PS50097">
    <property type="entry name" value="BTB"/>
    <property type="match status" value="1"/>
</dbReference>
<dbReference type="Gene3D" id="3.30.710.10">
    <property type="entry name" value="Potassium Channel Kv1.1, Chain A"/>
    <property type="match status" value="1"/>
</dbReference>
<sequence>MDAEEKSLFLSNQIFYLKEDLKNERERAARAENMLQHKTDHYEFMQKEMEGRCGQLEESFNRQWNETSRMREIANSNELELIELKKKIEKLSQENYYLKKENETLKKSSSMKDKDSCSGTTTKEMSQKEKVVSFEEIYEFRNTGNVNIINTETRFPVHDFVLTHQSTWFLNNIKDKIRRGEKLEFKIDSHPEAAQQLIKFLYVGKLGDATRHFSSLWKFATDFEITGLKKELDILKASERLTFSNVAKEYDVALLLNMENRIQQIKNYLACNPAYFESSEYRDMMVKQKPVEHAMNMYFDVEKHSSPNH</sequence>
<dbReference type="AlphaFoldDB" id="G0MH48"/>
<evidence type="ECO:0000313" key="3">
    <source>
        <dbReference type="EMBL" id="EGT58042.1"/>
    </source>
</evidence>
<evidence type="ECO:0000313" key="4">
    <source>
        <dbReference type="Proteomes" id="UP000008068"/>
    </source>
</evidence>
<name>G0MH48_CAEBE</name>
<dbReference type="EMBL" id="GL379794">
    <property type="protein sequence ID" value="EGT58042.1"/>
    <property type="molecule type" value="Genomic_DNA"/>
</dbReference>
<evidence type="ECO:0000259" key="2">
    <source>
        <dbReference type="PROSITE" id="PS50097"/>
    </source>
</evidence>
<keyword evidence="1" id="KW-0175">Coiled coil</keyword>
<evidence type="ECO:0000256" key="1">
    <source>
        <dbReference type="SAM" id="Coils"/>
    </source>
</evidence>
<protein>
    <recommendedName>
        <fullName evidence="2">BTB domain-containing protein</fullName>
    </recommendedName>
</protein>
<dbReference type="Pfam" id="PF00651">
    <property type="entry name" value="BTB"/>
    <property type="match status" value="1"/>
</dbReference>
<feature type="coiled-coil region" evidence="1">
    <location>
        <begin position="74"/>
        <end position="101"/>
    </location>
</feature>
<dbReference type="InParanoid" id="G0MH48"/>
<dbReference type="InterPro" id="IPR011333">
    <property type="entry name" value="SKP1/BTB/POZ_sf"/>
</dbReference>
<gene>
    <name evidence="3" type="ORF">CAEBREN_05635</name>
</gene>
<feature type="domain" description="BTB" evidence="2">
    <location>
        <begin position="144"/>
        <end position="210"/>
    </location>
</feature>
<dbReference type="SUPFAM" id="SSF54695">
    <property type="entry name" value="POZ domain"/>
    <property type="match status" value="1"/>
</dbReference>
<proteinExistence type="predicted"/>
<dbReference type="HOGENOM" id="CLU_900886_0_0_1"/>
<reference evidence="4" key="1">
    <citation type="submission" date="2011-07" db="EMBL/GenBank/DDBJ databases">
        <authorList>
            <consortium name="Caenorhabditis brenneri Sequencing and Analysis Consortium"/>
            <person name="Wilson R.K."/>
        </authorList>
    </citation>
    <scope>NUCLEOTIDE SEQUENCE [LARGE SCALE GENOMIC DNA]</scope>
    <source>
        <strain evidence="4">PB2801</strain>
    </source>
</reference>
<organism evidence="4">
    <name type="scientific">Caenorhabditis brenneri</name>
    <name type="common">Nematode worm</name>
    <dbReference type="NCBI Taxonomy" id="135651"/>
    <lineage>
        <taxon>Eukaryota</taxon>
        <taxon>Metazoa</taxon>
        <taxon>Ecdysozoa</taxon>
        <taxon>Nematoda</taxon>
        <taxon>Chromadorea</taxon>
        <taxon>Rhabditida</taxon>
        <taxon>Rhabditina</taxon>
        <taxon>Rhabditomorpha</taxon>
        <taxon>Rhabditoidea</taxon>
        <taxon>Rhabditidae</taxon>
        <taxon>Peloderinae</taxon>
        <taxon>Caenorhabditis</taxon>
    </lineage>
</organism>
<dbReference type="Proteomes" id="UP000008068">
    <property type="component" value="Unassembled WGS sequence"/>
</dbReference>
<keyword evidence="4" id="KW-1185">Reference proteome</keyword>
<accession>G0MH48</accession>